<evidence type="ECO:0000256" key="12">
    <source>
        <dbReference type="ARBA" id="ARBA00023136"/>
    </source>
</evidence>
<evidence type="ECO:0000256" key="3">
    <source>
        <dbReference type="ARBA" id="ARBA00022475"/>
    </source>
</evidence>
<sequence>MGLKGKGNIRWRRLFHSFRFASYGIKHVIIHEQNMRIHLAAGILVLLAGFLLGIPKVHWLLLLLTIGGVWSLEILNTAIERTVDLVTDEYHPLAKAAKDIAAAGVFVFSLIAVIVGIVIFLEPLRNLFIK</sequence>
<evidence type="ECO:0000256" key="4">
    <source>
        <dbReference type="ARBA" id="ARBA00022516"/>
    </source>
</evidence>
<keyword evidence="13" id="KW-0594">Phospholipid biosynthesis</keyword>
<keyword evidence="5 16" id="KW-0808">Transferase</keyword>
<keyword evidence="9" id="KW-0067">ATP-binding</keyword>
<dbReference type="InterPro" id="IPR033717">
    <property type="entry name" value="UDPK"/>
</dbReference>
<dbReference type="PROSITE" id="PS01069">
    <property type="entry name" value="DAGK_PROKAR"/>
    <property type="match status" value="1"/>
</dbReference>
<feature type="transmembrane region" description="Helical" evidence="15">
    <location>
        <begin position="100"/>
        <end position="121"/>
    </location>
</feature>
<evidence type="ECO:0000256" key="14">
    <source>
        <dbReference type="ARBA" id="ARBA00023264"/>
    </source>
</evidence>
<evidence type="ECO:0000256" key="8">
    <source>
        <dbReference type="ARBA" id="ARBA00022777"/>
    </source>
</evidence>
<evidence type="ECO:0000256" key="1">
    <source>
        <dbReference type="ARBA" id="ARBA00004651"/>
    </source>
</evidence>
<comment type="similarity">
    <text evidence="2">Belongs to the bacterial diacylglycerol kinase family.</text>
</comment>
<organism evidence="16 17">
    <name type="scientific">Thalassorhabdus alkalitolerans</name>
    <dbReference type="NCBI Taxonomy" id="2282697"/>
    <lineage>
        <taxon>Bacteria</taxon>
        <taxon>Bacillati</taxon>
        <taxon>Bacillota</taxon>
        <taxon>Bacilli</taxon>
        <taxon>Bacillales</taxon>
        <taxon>Bacillaceae</taxon>
        <taxon>Thalassorhabdus</taxon>
    </lineage>
</organism>
<evidence type="ECO:0000313" key="17">
    <source>
        <dbReference type="Proteomes" id="UP001596142"/>
    </source>
</evidence>
<keyword evidence="8 16" id="KW-0418">Kinase</keyword>
<keyword evidence="6 15" id="KW-0812">Transmembrane</keyword>
<dbReference type="GO" id="GO:0016301">
    <property type="term" value="F:kinase activity"/>
    <property type="evidence" value="ECO:0007669"/>
    <property type="project" value="UniProtKB-KW"/>
</dbReference>
<proteinExistence type="inferred from homology"/>
<evidence type="ECO:0000256" key="9">
    <source>
        <dbReference type="ARBA" id="ARBA00022840"/>
    </source>
</evidence>
<keyword evidence="10 15" id="KW-1133">Transmembrane helix</keyword>
<protein>
    <submittedName>
        <fullName evidence="16">Diacylglycerol kinase family protein</fullName>
        <ecNumber evidence="16">2.7.1.-</ecNumber>
    </submittedName>
</protein>
<evidence type="ECO:0000313" key="16">
    <source>
        <dbReference type="EMBL" id="MFC5713426.1"/>
    </source>
</evidence>
<keyword evidence="14" id="KW-1208">Phospholipid metabolism</keyword>
<dbReference type="InterPro" id="IPR036945">
    <property type="entry name" value="DAGK_sf"/>
</dbReference>
<evidence type="ECO:0000256" key="5">
    <source>
        <dbReference type="ARBA" id="ARBA00022679"/>
    </source>
</evidence>
<evidence type="ECO:0000256" key="2">
    <source>
        <dbReference type="ARBA" id="ARBA00005967"/>
    </source>
</evidence>
<evidence type="ECO:0000256" key="10">
    <source>
        <dbReference type="ARBA" id="ARBA00022989"/>
    </source>
</evidence>
<name>A0ABW0YPR3_9BACI</name>
<dbReference type="Pfam" id="PF01219">
    <property type="entry name" value="DAGK_prokar"/>
    <property type="match status" value="1"/>
</dbReference>
<dbReference type="Gene3D" id="1.10.287.3610">
    <property type="match status" value="1"/>
</dbReference>
<evidence type="ECO:0000256" key="7">
    <source>
        <dbReference type="ARBA" id="ARBA00022741"/>
    </source>
</evidence>
<evidence type="ECO:0000256" key="6">
    <source>
        <dbReference type="ARBA" id="ARBA00022692"/>
    </source>
</evidence>
<dbReference type="Proteomes" id="UP001596142">
    <property type="component" value="Unassembled WGS sequence"/>
</dbReference>
<dbReference type="PANTHER" id="PTHR34299">
    <property type="entry name" value="DIACYLGLYCEROL KINASE"/>
    <property type="match status" value="1"/>
</dbReference>
<keyword evidence="4" id="KW-0444">Lipid biosynthesis</keyword>
<evidence type="ECO:0000256" key="13">
    <source>
        <dbReference type="ARBA" id="ARBA00023209"/>
    </source>
</evidence>
<keyword evidence="11" id="KW-0443">Lipid metabolism</keyword>
<keyword evidence="7" id="KW-0547">Nucleotide-binding</keyword>
<keyword evidence="17" id="KW-1185">Reference proteome</keyword>
<comment type="subcellular location">
    <subcellularLocation>
        <location evidence="1">Cell membrane</location>
        <topology evidence="1">Multi-pass membrane protein</topology>
    </subcellularLocation>
</comment>
<evidence type="ECO:0000256" key="15">
    <source>
        <dbReference type="SAM" id="Phobius"/>
    </source>
</evidence>
<gene>
    <name evidence="16" type="ORF">ACFPU1_11585</name>
</gene>
<dbReference type="PANTHER" id="PTHR34299:SF1">
    <property type="entry name" value="DIACYLGLYCEROL KINASE"/>
    <property type="match status" value="1"/>
</dbReference>
<dbReference type="EC" id="2.7.1.-" evidence="16"/>
<dbReference type="InterPro" id="IPR000829">
    <property type="entry name" value="DAGK"/>
</dbReference>
<dbReference type="EMBL" id="JBHSOZ010000005">
    <property type="protein sequence ID" value="MFC5713426.1"/>
    <property type="molecule type" value="Genomic_DNA"/>
</dbReference>
<accession>A0ABW0YPR3</accession>
<dbReference type="CDD" id="cd14265">
    <property type="entry name" value="UDPK_IM_like"/>
    <property type="match status" value="1"/>
</dbReference>
<reference evidence="17" key="1">
    <citation type="journal article" date="2019" name="Int. J. Syst. Evol. Microbiol.">
        <title>The Global Catalogue of Microorganisms (GCM) 10K type strain sequencing project: providing services to taxonomists for standard genome sequencing and annotation.</title>
        <authorList>
            <consortium name="The Broad Institute Genomics Platform"/>
            <consortium name="The Broad Institute Genome Sequencing Center for Infectious Disease"/>
            <person name="Wu L."/>
            <person name="Ma J."/>
        </authorList>
    </citation>
    <scope>NUCLEOTIDE SEQUENCE [LARGE SCALE GENOMIC DNA]</scope>
    <source>
        <strain evidence="17">CECT 7184</strain>
    </source>
</reference>
<keyword evidence="3" id="KW-1003">Cell membrane</keyword>
<evidence type="ECO:0000256" key="11">
    <source>
        <dbReference type="ARBA" id="ARBA00023098"/>
    </source>
</evidence>
<keyword evidence="12 15" id="KW-0472">Membrane</keyword>
<dbReference type="RefSeq" id="WP_054635478.1">
    <property type="nucleotide sequence ID" value="NZ_JBHSOZ010000005.1"/>
</dbReference>
<feature type="transmembrane region" description="Helical" evidence="15">
    <location>
        <begin position="37"/>
        <end position="54"/>
    </location>
</feature>
<comment type="caution">
    <text evidence="16">The sequence shown here is derived from an EMBL/GenBank/DDBJ whole genome shotgun (WGS) entry which is preliminary data.</text>
</comment>